<feature type="signal peptide" evidence="2">
    <location>
        <begin position="1"/>
        <end position="25"/>
    </location>
</feature>
<feature type="compositionally biased region" description="Polar residues" evidence="1">
    <location>
        <begin position="111"/>
        <end position="121"/>
    </location>
</feature>
<keyword evidence="4" id="KW-1185">Reference proteome</keyword>
<feature type="compositionally biased region" description="Polar residues" evidence="1">
    <location>
        <begin position="35"/>
        <end position="46"/>
    </location>
</feature>
<name>A0ABT0YJZ9_9BURK</name>
<accession>A0ABT0YJZ9</accession>
<dbReference type="Proteomes" id="UP001165541">
    <property type="component" value="Unassembled WGS sequence"/>
</dbReference>
<feature type="chain" id="PRO_5045091491" description="Serine/threonine protein kinase" evidence="2">
    <location>
        <begin position="26"/>
        <end position="121"/>
    </location>
</feature>
<keyword evidence="2" id="KW-0732">Signal</keyword>
<sequence length="121" mass="12300">MRPLHLLRNIAIVLAGVAAFGVASAQNAGDGATLPGSNSGSVQPTSPMARPAGEPGAAPRDASPGSSPEEQRPYDDLGRAADPTLRQAPRRVDPGNMTEPTDPEAGAIQIEGQTAPANPTR</sequence>
<feature type="compositionally biased region" description="Basic and acidic residues" evidence="1">
    <location>
        <begin position="69"/>
        <end position="79"/>
    </location>
</feature>
<feature type="region of interest" description="Disordered" evidence="1">
    <location>
        <begin position="27"/>
        <end position="121"/>
    </location>
</feature>
<evidence type="ECO:0000256" key="2">
    <source>
        <dbReference type="SAM" id="SignalP"/>
    </source>
</evidence>
<evidence type="ECO:0000313" key="4">
    <source>
        <dbReference type="Proteomes" id="UP001165541"/>
    </source>
</evidence>
<evidence type="ECO:0008006" key="5">
    <source>
        <dbReference type="Google" id="ProtNLM"/>
    </source>
</evidence>
<reference evidence="3" key="1">
    <citation type="submission" date="2022-05" db="EMBL/GenBank/DDBJ databases">
        <title>Schlegelella sp. nov., isolated from mangrove soil.</title>
        <authorList>
            <person name="Liu Y."/>
            <person name="Ge X."/>
            <person name="Liu W."/>
        </authorList>
    </citation>
    <scope>NUCLEOTIDE SEQUENCE</scope>
    <source>
        <strain evidence="3">S2-27</strain>
    </source>
</reference>
<feature type="compositionally biased region" description="Low complexity" evidence="1">
    <location>
        <begin position="47"/>
        <end position="60"/>
    </location>
</feature>
<organism evidence="3 4">
    <name type="scientific">Caldimonas mangrovi</name>
    <dbReference type="NCBI Taxonomy" id="2944811"/>
    <lineage>
        <taxon>Bacteria</taxon>
        <taxon>Pseudomonadati</taxon>
        <taxon>Pseudomonadota</taxon>
        <taxon>Betaproteobacteria</taxon>
        <taxon>Burkholderiales</taxon>
        <taxon>Sphaerotilaceae</taxon>
        <taxon>Caldimonas</taxon>
    </lineage>
</organism>
<comment type="caution">
    <text evidence="3">The sequence shown here is derived from an EMBL/GenBank/DDBJ whole genome shotgun (WGS) entry which is preliminary data.</text>
</comment>
<proteinExistence type="predicted"/>
<dbReference type="EMBL" id="JAMKFE010000003">
    <property type="protein sequence ID" value="MCM5679058.1"/>
    <property type="molecule type" value="Genomic_DNA"/>
</dbReference>
<evidence type="ECO:0000313" key="3">
    <source>
        <dbReference type="EMBL" id="MCM5679058.1"/>
    </source>
</evidence>
<protein>
    <recommendedName>
        <fullName evidence="5">Serine/threonine protein kinase</fullName>
    </recommendedName>
</protein>
<gene>
    <name evidence="3" type="ORF">M8A51_05875</name>
</gene>
<evidence type="ECO:0000256" key="1">
    <source>
        <dbReference type="SAM" id="MobiDB-lite"/>
    </source>
</evidence>
<dbReference type="RefSeq" id="WP_251777246.1">
    <property type="nucleotide sequence ID" value="NZ_JAMKFE010000003.1"/>
</dbReference>